<dbReference type="CDD" id="cd10548">
    <property type="entry name" value="cupin_CDO"/>
    <property type="match status" value="1"/>
</dbReference>
<dbReference type="InterPro" id="IPR014710">
    <property type="entry name" value="RmlC-like_jellyroll"/>
</dbReference>
<dbReference type="Pfam" id="PF05995">
    <property type="entry name" value="CDO_I"/>
    <property type="match status" value="1"/>
</dbReference>
<keyword evidence="4" id="KW-1185">Reference proteome</keyword>
<feature type="binding site" evidence="2">
    <location>
        <position position="134"/>
    </location>
    <ligand>
        <name>Fe cation</name>
        <dbReference type="ChEBI" id="CHEBI:24875"/>
        <note>catalytic</note>
    </ligand>
</feature>
<evidence type="ECO:0000313" key="3">
    <source>
        <dbReference type="EMBL" id="CCH34504.1"/>
    </source>
</evidence>
<comment type="similarity">
    <text evidence="1">Belongs to the cysteine dioxygenase family.</text>
</comment>
<dbReference type="AlphaFoldDB" id="K0KCI3"/>
<dbReference type="KEGG" id="sesp:BN6_72720"/>
<evidence type="ECO:0000256" key="1">
    <source>
        <dbReference type="ARBA" id="ARBA00006622"/>
    </source>
</evidence>
<dbReference type="STRING" id="1179773.BN6_72720"/>
<organism evidence="3 4">
    <name type="scientific">Saccharothrix espanaensis (strain ATCC 51144 / DSM 44229 / JCM 9112 / NBRC 15066 / NRRL 15764)</name>
    <dbReference type="NCBI Taxonomy" id="1179773"/>
    <lineage>
        <taxon>Bacteria</taxon>
        <taxon>Bacillati</taxon>
        <taxon>Actinomycetota</taxon>
        <taxon>Actinomycetes</taxon>
        <taxon>Pseudonocardiales</taxon>
        <taxon>Pseudonocardiaceae</taxon>
        <taxon>Saccharothrix</taxon>
    </lineage>
</organism>
<dbReference type="eggNOG" id="COG5553">
    <property type="taxonomic scope" value="Bacteria"/>
</dbReference>
<keyword evidence="2" id="KW-0479">Metal-binding</keyword>
<keyword evidence="3" id="KW-0560">Oxidoreductase</keyword>
<dbReference type="GO" id="GO:0016702">
    <property type="term" value="F:oxidoreductase activity, acting on single donors with incorporation of molecular oxygen, incorporation of two atoms of oxygen"/>
    <property type="evidence" value="ECO:0007669"/>
    <property type="project" value="InterPro"/>
</dbReference>
<dbReference type="GO" id="GO:0005506">
    <property type="term" value="F:iron ion binding"/>
    <property type="evidence" value="ECO:0007669"/>
    <property type="project" value="InterPro"/>
</dbReference>
<dbReference type="Gene3D" id="2.60.120.10">
    <property type="entry name" value="Jelly Rolls"/>
    <property type="match status" value="1"/>
</dbReference>
<dbReference type="RefSeq" id="WP_015104615.1">
    <property type="nucleotide sequence ID" value="NC_019673.1"/>
</dbReference>
<dbReference type="EMBL" id="HE804045">
    <property type="protein sequence ID" value="CCH34504.1"/>
    <property type="molecule type" value="Genomic_DNA"/>
</dbReference>
<feature type="binding site" evidence="2">
    <location>
        <position position="88"/>
    </location>
    <ligand>
        <name>Fe cation</name>
        <dbReference type="ChEBI" id="CHEBI:24875"/>
        <note>catalytic</note>
    </ligand>
</feature>
<dbReference type="Proteomes" id="UP000006281">
    <property type="component" value="Chromosome"/>
</dbReference>
<gene>
    <name evidence="3" type="primary">cdo3</name>
    <name evidence="3" type="ordered locus">BN6_72720</name>
</gene>
<proteinExistence type="inferred from homology"/>
<dbReference type="InterPro" id="IPR011051">
    <property type="entry name" value="RmlC_Cupin_sf"/>
</dbReference>
<dbReference type="HOGENOM" id="CLU_102185_2_0_11"/>
<dbReference type="InterPro" id="IPR010300">
    <property type="entry name" value="CDO_1"/>
</dbReference>
<accession>K0KCI3</accession>
<evidence type="ECO:0000256" key="2">
    <source>
        <dbReference type="PIRSR" id="PIRSR610300-51"/>
    </source>
</evidence>
<dbReference type="BioCyc" id="SESP1179773:BN6_RS35125-MONOMER"/>
<keyword evidence="2" id="KW-0408">Iron</keyword>
<protein>
    <submittedName>
        <fullName evidence="3">Cysteine dioxygenase</fullName>
    </submittedName>
</protein>
<sequence length="192" mass="20730">MTSVIARADVHPALDVPLFRDLLHPSRDLWTPRELRELTSYVASELTTPLLSILSFDAGQRWWARLGLTEGVELWLLSWLPGQGTEAHDHGGAAGSFTVLTGELSEDYRYPGGPIRSAERGVGSAIGFGAGRAHQVTNKGQVGAASVHAYSPPLVPTREYPSLADIPGEIAPLPARRLPLDRLRVLADLEGP</sequence>
<dbReference type="PATRIC" id="fig|1179773.3.peg.7349"/>
<feature type="binding site" evidence="2">
    <location>
        <position position="90"/>
    </location>
    <ligand>
        <name>Fe cation</name>
        <dbReference type="ChEBI" id="CHEBI:24875"/>
        <note>catalytic</note>
    </ligand>
</feature>
<keyword evidence="3" id="KW-0223">Dioxygenase</keyword>
<name>K0KCI3_SACES</name>
<dbReference type="SUPFAM" id="SSF51182">
    <property type="entry name" value="RmlC-like cupins"/>
    <property type="match status" value="1"/>
</dbReference>
<reference evidence="3 4" key="1">
    <citation type="journal article" date="2012" name="BMC Genomics">
        <title>Complete genome sequence of Saccharothrix espanaensis DSM 44229T and comparison to the other completely sequenced Pseudonocardiaceae.</title>
        <authorList>
            <person name="Strobel T."/>
            <person name="Al-Dilaimi A."/>
            <person name="Blom J."/>
            <person name="Gessner A."/>
            <person name="Kalinowski J."/>
            <person name="Luzhetska M."/>
            <person name="Puhler A."/>
            <person name="Szczepanowski R."/>
            <person name="Bechthold A."/>
            <person name="Ruckert C."/>
        </authorList>
    </citation>
    <scope>NUCLEOTIDE SEQUENCE [LARGE SCALE GENOMIC DNA]</scope>
    <source>
        <strain evidence="4">ATCC 51144 / DSM 44229 / JCM 9112 / NBRC 15066 / NRRL 15764</strain>
    </source>
</reference>
<evidence type="ECO:0000313" key="4">
    <source>
        <dbReference type="Proteomes" id="UP000006281"/>
    </source>
</evidence>